<evidence type="ECO:0000256" key="1">
    <source>
        <dbReference type="SAM" id="MobiDB-lite"/>
    </source>
</evidence>
<accession>A0A8C2QTD6</accession>
<reference evidence="3" key="1">
    <citation type="submission" date="2019-03" db="EMBL/GenBank/DDBJ databases">
        <title>Genome sequencing and reference-guided assembly of Black Bengal Goat (Capra hircus).</title>
        <authorList>
            <person name="Siddiki A.Z."/>
            <person name="Baten A."/>
            <person name="Billah M."/>
            <person name="Alam M.A.U."/>
            <person name="Shawrob K.S.M."/>
            <person name="Saha S."/>
            <person name="Chowdhury M."/>
            <person name="Rahman A.H."/>
            <person name="Stear M."/>
            <person name="Miah G."/>
            <person name="Das G.B."/>
            <person name="Hossain M.M."/>
            <person name="Kumkum M."/>
            <person name="Islam M.S."/>
            <person name="Mollah A.M."/>
            <person name="Ahsan A."/>
            <person name="Tusar F."/>
            <person name="Khan M.K.I."/>
        </authorList>
    </citation>
    <scope>NUCLEOTIDE SEQUENCE [LARGE SCALE GENOMIC DNA]</scope>
</reference>
<feature type="transmembrane region" description="Helical" evidence="2">
    <location>
        <begin position="218"/>
        <end position="250"/>
    </location>
</feature>
<dbReference type="Ensembl" id="ENSCHIT00010009015.1">
    <property type="protein sequence ID" value="ENSCHIP00010006495.1"/>
    <property type="gene ID" value="ENSCHIG00010004651.1"/>
</dbReference>
<reference evidence="3" key="2">
    <citation type="submission" date="2025-08" db="UniProtKB">
        <authorList>
            <consortium name="Ensembl"/>
        </authorList>
    </citation>
    <scope>IDENTIFICATION</scope>
</reference>
<keyword evidence="2" id="KW-1133">Transmembrane helix</keyword>
<sequence>MMSMNSKQPHFAMHPTLPEHKYPSLHSSSEAIRRACLPTPPVSAPSPRTRPARPPLPVSETLHVGADVCPDPGAGIRGRGLLEESRYEAGFVPWRLMSGSRRLRLCVGRRRSEWGALGPGLSTSLHFLCRFHALKRRSLCVFGCVTRVPGCELHLHFFFFPPPFSSFTPVPGMCPHAPLSSASAPFSSHARPFSSDPLSRPQCVPTLSFPVSTIPTPVVIILVALCVAFGSLCFLACVVLFRVFAFFVLFC</sequence>
<evidence type="ECO:0000313" key="3">
    <source>
        <dbReference type="Ensembl" id="ENSCHIP00010006495.1"/>
    </source>
</evidence>
<evidence type="ECO:0000256" key="2">
    <source>
        <dbReference type="SAM" id="Phobius"/>
    </source>
</evidence>
<name>A0A8C2QTD6_CAPHI</name>
<protein>
    <submittedName>
        <fullName evidence="3">Uncharacterized protein</fullName>
    </submittedName>
</protein>
<keyword evidence="2" id="KW-0812">Transmembrane</keyword>
<organism evidence="3">
    <name type="scientific">Capra hircus</name>
    <name type="common">Goat</name>
    <dbReference type="NCBI Taxonomy" id="9925"/>
    <lineage>
        <taxon>Eukaryota</taxon>
        <taxon>Metazoa</taxon>
        <taxon>Chordata</taxon>
        <taxon>Craniata</taxon>
        <taxon>Vertebrata</taxon>
        <taxon>Euteleostomi</taxon>
        <taxon>Mammalia</taxon>
        <taxon>Eutheria</taxon>
        <taxon>Laurasiatheria</taxon>
        <taxon>Artiodactyla</taxon>
        <taxon>Ruminantia</taxon>
        <taxon>Pecora</taxon>
        <taxon>Bovidae</taxon>
        <taxon>Caprinae</taxon>
        <taxon>Capra</taxon>
    </lineage>
</organism>
<feature type="region of interest" description="Disordered" evidence="1">
    <location>
        <begin position="1"/>
        <end position="25"/>
    </location>
</feature>
<feature type="region of interest" description="Disordered" evidence="1">
    <location>
        <begin position="37"/>
        <end position="57"/>
    </location>
</feature>
<dbReference type="AlphaFoldDB" id="A0A8C2QTD6"/>
<proteinExistence type="predicted"/>
<keyword evidence="2" id="KW-0472">Membrane</keyword>